<evidence type="ECO:0000256" key="1">
    <source>
        <dbReference type="ARBA" id="ARBA00023002"/>
    </source>
</evidence>
<dbReference type="Pfam" id="PF00296">
    <property type="entry name" value="Bac_luciferase"/>
    <property type="match status" value="1"/>
</dbReference>
<accession>A0ABP6SR71</accession>
<name>A0ABP6SR71_9ACTN</name>
<protein>
    <submittedName>
        <fullName evidence="3">LLM class flavin-dependent oxidoreductase</fullName>
    </submittedName>
</protein>
<proteinExistence type="predicted"/>
<dbReference type="PANTHER" id="PTHR43244">
    <property type="match status" value="1"/>
</dbReference>
<dbReference type="SUPFAM" id="SSF51679">
    <property type="entry name" value="Bacterial luciferase-like"/>
    <property type="match status" value="1"/>
</dbReference>
<dbReference type="InterPro" id="IPR011251">
    <property type="entry name" value="Luciferase-like_dom"/>
</dbReference>
<dbReference type="Proteomes" id="UP001501676">
    <property type="component" value="Unassembled WGS sequence"/>
</dbReference>
<dbReference type="InterPro" id="IPR036661">
    <property type="entry name" value="Luciferase-like_sf"/>
</dbReference>
<comment type="caution">
    <text evidence="3">The sequence shown here is derived from an EMBL/GenBank/DDBJ whole genome shotgun (WGS) entry which is preliminary data.</text>
</comment>
<dbReference type="EMBL" id="BAAAYN010000003">
    <property type="protein sequence ID" value="GAA3382497.1"/>
    <property type="molecule type" value="Genomic_DNA"/>
</dbReference>
<reference evidence="4" key="1">
    <citation type="journal article" date="2019" name="Int. J. Syst. Evol. Microbiol.">
        <title>The Global Catalogue of Microorganisms (GCM) 10K type strain sequencing project: providing services to taxonomists for standard genome sequencing and annotation.</title>
        <authorList>
            <consortium name="The Broad Institute Genomics Platform"/>
            <consortium name="The Broad Institute Genome Sequencing Center for Infectious Disease"/>
            <person name="Wu L."/>
            <person name="Ma J."/>
        </authorList>
    </citation>
    <scope>NUCLEOTIDE SEQUENCE [LARGE SCALE GENOMIC DNA]</scope>
    <source>
        <strain evidence="4">JCM 9458</strain>
    </source>
</reference>
<sequence length="348" mass="36614">MAEPLISVGLPPSSRIVEYARAAERLGYHRVWVFDSPALYGDLWIALARIAEGTERIRFGAGVAVPSLRHPMVTAAAIATVEELAPGRLVTAFGTGFTARRTLGQKAMRWAELATYVRQVRTLLDGGVTEIDGQPCQMLHPPGWAPERPIRSPLWAAPGGPKGFATARELDVDGIALMMPPGEDVSEWPASALLINGTVVRPGEDHTSPRLVEAAGPWFATVFHGVWELFPDALDGVPGGAAWRDAMLAARPEAERHLAVHEGHGMVLTDRDRAAIAEAGPAILGGGWTGDAAAIRARLREVGDTGIGEVIFTAAGPDILDELAAFAAATGASASSGEPTDAQAPAGR</sequence>
<dbReference type="InterPro" id="IPR050564">
    <property type="entry name" value="F420-G6PD/mer"/>
</dbReference>
<dbReference type="PANTHER" id="PTHR43244:SF1">
    <property type="entry name" value="5,10-METHYLENETETRAHYDROMETHANOPTERIN REDUCTASE"/>
    <property type="match status" value="1"/>
</dbReference>
<dbReference type="RefSeq" id="WP_345726245.1">
    <property type="nucleotide sequence ID" value="NZ_BAAAYN010000003.1"/>
</dbReference>
<evidence type="ECO:0000259" key="2">
    <source>
        <dbReference type="Pfam" id="PF00296"/>
    </source>
</evidence>
<gene>
    <name evidence="3" type="ORF">GCM10020369_04570</name>
</gene>
<evidence type="ECO:0000313" key="3">
    <source>
        <dbReference type="EMBL" id="GAA3382497.1"/>
    </source>
</evidence>
<dbReference type="Gene3D" id="3.20.20.30">
    <property type="entry name" value="Luciferase-like domain"/>
    <property type="match status" value="1"/>
</dbReference>
<feature type="domain" description="Luciferase-like" evidence="2">
    <location>
        <begin position="13"/>
        <end position="189"/>
    </location>
</feature>
<keyword evidence="1" id="KW-0560">Oxidoreductase</keyword>
<keyword evidence="4" id="KW-1185">Reference proteome</keyword>
<organism evidence="3 4">
    <name type="scientific">Cryptosporangium minutisporangium</name>
    <dbReference type="NCBI Taxonomy" id="113569"/>
    <lineage>
        <taxon>Bacteria</taxon>
        <taxon>Bacillati</taxon>
        <taxon>Actinomycetota</taxon>
        <taxon>Actinomycetes</taxon>
        <taxon>Cryptosporangiales</taxon>
        <taxon>Cryptosporangiaceae</taxon>
        <taxon>Cryptosporangium</taxon>
    </lineage>
</organism>
<evidence type="ECO:0000313" key="4">
    <source>
        <dbReference type="Proteomes" id="UP001501676"/>
    </source>
</evidence>